<dbReference type="AlphaFoldDB" id="A0A670Z487"/>
<name>A0A670Z487_PSETE</name>
<dbReference type="PROSITE" id="PS51304">
    <property type="entry name" value="GALECTIN"/>
    <property type="match status" value="1"/>
</dbReference>
<dbReference type="PANTHER" id="PTHR11346">
    <property type="entry name" value="GALECTIN"/>
    <property type="match status" value="1"/>
</dbReference>
<organism evidence="4 5">
    <name type="scientific">Pseudonaja textilis</name>
    <name type="common">Eastern brown snake</name>
    <dbReference type="NCBI Taxonomy" id="8673"/>
    <lineage>
        <taxon>Eukaryota</taxon>
        <taxon>Metazoa</taxon>
        <taxon>Chordata</taxon>
        <taxon>Craniata</taxon>
        <taxon>Vertebrata</taxon>
        <taxon>Euteleostomi</taxon>
        <taxon>Lepidosauria</taxon>
        <taxon>Squamata</taxon>
        <taxon>Bifurcata</taxon>
        <taxon>Unidentata</taxon>
        <taxon>Episquamata</taxon>
        <taxon>Toxicofera</taxon>
        <taxon>Serpentes</taxon>
        <taxon>Colubroidea</taxon>
        <taxon>Elapidae</taxon>
        <taxon>Hydrophiinae</taxon>
        <taxon>Pseudonaja</taxon>
    </lineage>
</organism>
<evidence type="ECO:0000259" key="3">
    <source>
        <dbReference type="PROSITE" id="PS51304"/>
    </source>
</evidence>
<dbReference type="InterPro" id="IPR044156">
    <property type="entry name" value="Galectin-like"/>
</dbReference>
<dbReference type="InterPro" id="IPR013320">
    <property type="entry name" value="ConA-like_dom_sf"/>
</dbReference>
<dbReference type="PANTHER" id="PTHR11346:SF107">
    <property type="entry name" value="GALECTIN-7"/>
    <property type="match status" value="1"/>
</dbReference>
<dbReference type="GeneTree" id="ENSGT00940000160378"/>
<keyword evidence="1 2" id="KW-0430">Lectin</keyword>
<dbReference type="Gene3D" id="2.60.120.200">
    <property type="match status" value="1"/>
</dbReference>
<dbReference type="InterPro" id="IPR001079">
    <property type="entry name" value="Galectin_CRD"/>
</dbReference>
<proteinExistence type="predicted"/>
<reference evidence="4" key="1">
    <citation type="submission" date="2025-08" db="UniProtKB">
        <authorList>
            <consortium name="Ensembl"/>
        </authorList>
    </citation>
    <scope>IDENTIFICATION</scope>
</reference>
<accession>A0A670Z487</accession>
<dbReference type="SMART" id="SM00908">
    <property type="entry name" value="Gal-bind_lectin"/>
    <property type="match status" value="1"/>
</dbReference>
<evidence type="ECO:0000256" key="1">
    <source>
        <dbReference type="ARBA" id="ARBA00022734"/>
    </source>
</evidence>
<feature type="domain" description="Galectin" evidence="3">
    <location>
        <begin position="3"/>
        <end position="129"/>
    </location>
</feature>
<dbReference type="CDD" id="cd00070">
    <property type="entry name" value="GLECT"/>
    <property type="match status" value="1"/>
</dbReference>
<sequence length="137" mass="15922">HKLTHHLWNSLPQGGASLYVCFFFLFPRFHINLNAGEDIALHINPRRQEQTVVRNSFLNGRWGPEERELPFNPFQPGQYFEVLWIVHNFGYQVLVNRNTLCNYNHRIPPQNIRVISIDGNLELQSLSVMGGQVKVSI</sequence>
<protein>
    <recommendedName>
        <fullName evidence="2">Galectin</fullName>
    </recommendedName>
</protein>
<reference evidence="4" key="2">
    <citation type="submission" date="2025-09" db="UniProtKB">
        <authorList>
            <consortium name="Ensembl"/>
        </authorList>
    </citation>
    <scope>IDENTIFICATION</scope>
</reference>
<evidence type="ECO:0000313" key="4">
    <source>
        <dbReference type="Ensembl" id="ENSPTXP00000017994.1"/>
    </source>
</evidence>
<dbReference type="GO" id="GO:0030246">
    <property type="term" value="F:carbohydrate binding"/>
    <property type="evidence" value="ECO:0007669"/>
    <property type="project" value="UniProtKB-UniRule"/>
</dbReference>
<dbReference type="Proteomes" id="UP000472273">
    <property type="component" value="Unplaced"/>
</dbReference>
<evidence type="ECO:0000313" key="5">
    <source>
        <dbReference type="Proteomes" id="UP000472273"/>
    </source>
</evidence>
<dbReference type="Ensembl" id="ENSPTXT00000018535.1">
    <property type="protein sequence ID" value="ENSPTXP00000017994.1"/>
    <property type="gene ID" value="ENSPTXG00000012361.1"/>
</dbReference>
<evidence type="ECO:0000256" key="2">
    <source>
        <dbReference type="RuleBase" id="RU102079"/>
    </source>
</evidence>
<keyword evidence="5" id="KW-1185">Reference proteome</keyword>
<dbReference type="Pfam" id="PF00337">
    <property type="entry name" value="Gal-bind_lectin"/>
    <property type="match status" value="1"/>
</dbReference>
<dbReference type="SMART" id="SM00276">
    <property type="entry name" value="GLECT"/>
    <property type="match status" value="1"/>
</dbReference>
<dbReference type="SUPFAM" id="SSF49899">
    <property type="entry name" value="Concanavalin A-like lectins/glucanases"/>
    <property type="match status" value="1"/>
</dbReference>